<accession>A0A0Z8MWI0</accession>
<comment type="similarity">
    <text evidence="1">Belongs to the 'phage' integrase family.</text>
</comment>
<keyword evidence="2" id="KW-0229">DNA integration</keyword>
<dbReference type="InterPro" id="IPR013762">
    <property type="entry name" value="Integrase-like_cat_sf"/>
</dbReference>
<evidence type="ECO:0000256" key="3">
    <source>
        <dbReference type="ARBA" id="ARBA00023125"/>
    </source>
</evidence>
<name>A0A0Z8MWI0_STRSU</name>
<evidence type="ECO:0000259" key="5">
    <source>
        <dbReference type="PROSITE" id="PS51898"/>
    </source>
</evidence>
<dbReference type="GO" id="GO:0003677">
    <property type="term" value="F:DNA binding"/>
    <property type="evidence" value="ECO:0007669"/>
    <property type="project" value="UniProtKB-KW"/>
</dbReference>
<dbReference type="EMBL" id="FIIN01000012">
    <property type="protein sequence ID" value="CYW16499.1"/>
    <property type="molecule type" value="Genomic_DNA"/>
</dbReference>
<evidence type="ECO:0000313" key="7">
    <source>
        <dbReference type="Proteomes" id="UP000071765"/>
    </source>
</evidence>
<dbReference type="Gene3D" id="1.10.443.10">
    <property type="entry name" value="Intergrase catalytic core"/>
    <property type="match status" value="1"/>
</dbReference>
<dbReference type="InterPro" id="IPR004107">
    <property type="entry name" value="Integrase_SAM-like_N"/>
</dbReference>
<dbReference type="InterPro" id="IPR050090">
    <property type="entry name" value="Tyrosine_recombinase_XerCD"/>
</dbReference>
<dbReference type="InterPro" id="IPR010998">
    <property type="entry name" value="Integrase_recombinase_N"/>
</dbReference>
<dbReference type="PROSITE" id="PS51898">
    <property type="entry name" value="TYR_RECOMBINASE"/>
    <property type="match status" value="1"/>
</dbReference>
<dbReference type="GO" id="GO:0015074">
    <property type="term" value="P:DNA integration"/>
    <property type="evidence" value="ECO:0007669"/>
    <property type="project" value="InterPro"/>
</dbReference>
<dbReference type="InterPro" id="IPR011010">
    <property type="entry name" value="DNA_brk_join_enz"/>
</dbReference>
<evidence type="ECO:0000313" key="6">
    <source>
        <dbReference type="EMBL" id="CYW16499.1"/>
    </source>
</evidence>
<dbReference type="Proteomes" id="UP000071765">
    <property type="component" value="Unassembled WGS sequence"/>
</dbReference>
<keyword evidence="4" id="KW-0233">DNA recombination</keyword>
<dbReference type="RefSeq" id="WP_044673378.1">
    <property type="nucleotide sequence ID" value="NZ_CEDG01000005.1"/>
</dbReference>
<organism evidence="6 7">
    <name type="scientific">Streptococcus suis</name>
    <dbReference type="NCBI Taxonomy" id="1307"/>
    <lineage>
        <taxon>Bacteria</taxon>
        <taxon>Bacillati</taxon>
        <taxon>Bacillota</taxon>
        <taxon>Bacilli</taxon>
        <taxon>Lactobacillales</taxon>
        <taxon>Streptococcaceae</taxon>
        <taxon>Streptococcus</taxon>
    </lineage>
</organism>
<dbReference type="InterPro" id="IPR002104">
    <property type="entry name" value="Integrase_catalytic"/>
</dbReference>
<dbReference type="Pfam" id="PF14657">
    <property type="entry name" value="Arm-DNA-bind_4"/>
    <property type="match status" value="1"/>
</dbReference>
<evidence type="ECO:0000256" key="2">
    <source>
        <dbReference type="ARBA" id="ARBA00022908"/>
    </source>
</evidence>
<dbReference type="Pfam" id="PF14659">
    <property type="entry name" value="Phage_int_SAM_3"/>
    <property type="match status" value="1"/>
</dbReference>
<evidence type="ECO:0000256" key="4">
    <source>
        <dbReference type="ARBA" id="ARBA00023172"/>
    </source>
</evidence>
<gene>
    <name evidence="6" type="primary">Int-Tn_2</name>
    <name evidence="6" type="ORF">ERS132452_01769</name>
</gene>
<proteinExistence type="inferred from homology"/>
<dbReference type="Gene3D" id="1.10.150.130">
    <property type="match status" value="1"/>
</dbReference>
<evidence type="ECO:0000256" key="1">
    <source>
        <dbReference type="ARBA" id="ARBA00008857"/>
    </source>
</evidence>
<reference evidence="6 7" key="1">
    <citation type="submission" date="2016-02" db="EMBL/GenBank/DDBJ databases">
        <authorList>
            <consortium name="Pathogen Informatics"/>
        </authorList>
    </citation>
    <scope>NUCLEOTIDE SEQUENCE [LARGE SCALE GENOMIC DNA]</scope>
    <source>
        <strain evidence="6 7">LSS90</strain>
    </source>
</reference>
<dbReference type="SUPFAM" id="SSF56349">
    <property type="entry name" value="DNA breaking-rejoining enzymes"/>
    <property type="match status" value="1"/>
</dbReference>
<dbReference type="PANTHER" id="PTHR30349">
    <property type="entry name" value="PHAGE INTEGRASE-RELATED"/>
    <property type="match status" value="1"/>
</dbReference>
<dbReference type="AlphaFoldDB" id="A0A0Z8MWI0"/>
<dbReference type="Pfam" id="PF00589">
    <property type="entry name" value="Phage_integrase"/>
    <property type="match status" value="1"/>
</dbReference>
<dbReference type="InterPro" id="IPR028259">
    <property type="entry name" value="AP2-like_int_N"/>
</dbReference>
<feature type="domain" description="Tyr recombinase" evidence="5">
    <location>
        <begin position="164"/>
        <end position="346"/>
    </location>
</feature>
<dbReference type="CDD" id="cd01189">
    <property type="entry name" value="INT_ICEBs1_C_like"/>
    <property type="match status" value="1"/>
</dbReference>
<sequence length="362" mass="42206">MAYFRKRDNGWEYRISYKAPDGSFKQKSKGGFATKKLAQSAASKTERLLNNNVRVDDKQTFLDYYHNWAEIHKKPNVTPVTWKKYLHTESKVKLYFKDTKLSEITNSMYQQVLNQFASTHTQETVEKFHYQVKAAVKMAVHEGIIERNFCDFAIIRSTVESFAKETKFLEMEEYTDLIRQTREKMKYHSYAIIYLIAVTGMRFAEAVGLTWDDIDFENGLIDINKTYNYNTTFDFAPTKNSSSMRKVPIDDQTINLLIEYREKYWIENDQNRIFASVSNAAANKTIKKVVGRNVHIHSLRHTYASYLITQGVELISISQLLGHENLNITLKVYAHQLESLKEKSNDKVRKIFEKFGADLGQT</sequence>
<keyword evidence="3" id="KW-0238">DNA-binding</keyword>
<dbReference type="PANTHER" id="PTHR30349:SF64">
    <property type="entry name" value="PROPHAGE INTEGRASE INTD-RELATED"/>
    <property type="match status" value="1"/>
</dbReference>
<protein>
    <submittedName>
        <fullName evidence="6">Integrase</fullName>
    </submittedName>
</protein>
<dbReference type="GO" id="GO:0006310">
    <property type="term" value="P:DNA recombination"/>
    <property type="evidence" value="ECO:0007669"/>
    <property type="project" value="UniProtKB-KW"/>
</dbReference>